<dbReference type="EMBL" id="CAMPGE010030038">
    <property type="protein sequence ID" value="CAI2387537.1"/>
    <property type="molecule type" value="Genomic_DNA"/>
</dbReference>
<dbReference type="PANTHER" id="PTHR13412">
    <property type="entry name" value="T-CELL IMMUNOMODULATORY PROTEIN HOMOLOG"/>
    <property type="match status" value="1"/>
</dbReference>
<organism evidence="10 11">
    <name type="scientific">Euplotes crassus</name>
    <dbReference type="NCBI Taxonomy" id="5936"/>
    <lineage>
        <taxon>Eukaryota</taxon>
        <taxon>Sar</taxon>
        <taxon>Alveolata</taxon>
        <taxon>Ciliophora</taxon>
        <taxon>Intramacronucleata</taxon>
        <taxon>Spirotrichea</taxon>
        <taxon>Hypotrichia</taxon>
        <taxon>Euplotida</taxon>
        <taxon>Euplotidae</taxon>
        <taxon>Moneuplotes</taxon>
    </lineage>
</organism>
<feature type="signal peptide" evidence="8">
    <location>
        <begin position="1"/>
        <end position="33"/>
    </location>
</feature>
<feature type="transmembrane region" description="Helical" evidence="7">
    <location>
        <begin position="645"/>
        <end position="666"/>
    </location>
</feature>
<keyword evidence="8" id="KW-0732">Signal</keyword>
<comment type="caution">
    <text evidence="10">The sequence shown here is derived from an EMBL/GenBank/DDBJ whole genome shotgun (WGS) entry which is preliminary data.</text>
</comment>
<protein>
    <recommendedName>
        <fullName evidence="9">T-cell immunomodulatory protein TIP C2 domain-containing protein</fullName>
    </recommendedName>
</protein>
<evidence type="ECO:0000256" key="8">
    <source>
        <dbReference type="SAM" id="SignalP"/>
    </source>
</evidence>
<dbReference type="InterPro" id="IPR028994">
    <property type="entry name" value="Integrin_alpha_N"/>
</dbReference>
<dbReference type="SUPFAM" id="SSF69318">
    <property type="entry name" value="Integrin alpha N-terminal domain"/>
    <property type="match status" value="2"/>
</dbReference>
<proteinExistence type="inferred from homology"/>
<keyword evidence="4 7" id="KW-1133">Transmembrane helix</keyword>
<feature type="chain" id="PRO_5042280137" description="T-cell immunomodulatory protein TIP C2 domain-containing protein" evidence="8">
    <location>
        <begin position="34"/>
        <end position="685"/>
    </location>
</feature>
<reference evidence="10" key="1">
    <citation type="submission" date="2023-07" db="EMBL/GenBank/DDBJ databases">
        <authorList>
            <consortium name="AG Swart"/>
            <person name="Singh M."/>
            <person name="Singh A."/>
            <person name="Seah K."/>
            <person name="Emmerich C."/>
        </authorList>
    </citation>
    <scope>NUCLEOTIDE SEQUENCE</scope>
    <source>
        <strain evidence="10">DP1</strain>
    </source>
</reference>
<dbReference type="GO" id="GO:0005886">
    <property type="term" value="C:plasma membrane"/>
    <property type="evidence" value="ECO:0007669"/>
    <property type="project" value="TreeGrafter"/>
</dbReference>
<keyword evidence="6" id="KW-0325">Glycoprotein</keyword>
<comment type="subcellular location">
    <subcellularLocation>
        <location evidence="1">Membrane</location>
        <topology evidence="1">Single-pass type I membrane protein</topology>
    </subcellularLocation>
</comment>
<evidence type="ECO:0000256" key="5">
    <source>
        <dbReference type="ARBA" id="ARBA00023136"/>
    </source>
</evidence>
<name>A0AAD1YAF0_EUPCR</name>
<evidence type="ECO:0000313" key="10">
    <source>
        <dbReference type="EMBL" id="CAI2387537.1"/>
    </source>
</evidence>
<evidence type="ECO:0000256" key="7">
    <source>
        <dbReference type="SAM" id="Phobius"/>
    </source>
</evidence>
<keyword evidence="11" id="KW-1185">Reference proteome</keyword>
<accession>A0AAD1YAF0</accession>
<dbReference type="InterPro" id="IPR024881">
    <property type="entry name" value="Tip"/>
</dbReference>
<keyword evidence="5 7" id="KW-0472">Membrane</keyword>
<keyword evidence="3 7" id="KW-0812">Transmembrane</keyword>
<dbReference type="Proteomes" id="UP001295684">
    <property type="component" value="Unassembled WGS sequence"/>
</dbReference>
<sequence length="685" mass="76249">MGRLSQNLRNSKPTKFKALLVLVFCSLLISAQASYTVKDFHSIWPWQYIGDGLYEVDIGISQGTKSADRSLPDGAIVLAVGDINDSKHNDLISMSDDQMTVTVSYFNNDEYNFDKQKVLPTGDCKTSAAFIISNLNYRIALVCTEDPNHDYVKLFKNDDKFSSETLSSFKMKKGSQPLFIDINSDTFLDLVYNQDVTSNSFDIRVALYNEDNAGFETSTQGLLEEYLYENPSLGCQSLPNKEQLILESPNFSSNIDVNNDCVSDLYLNVVNTAGESKGLMLISTRIKNNAQEFRRYCLVEADNLSSSKLSSPVFADFDKDASVDKAFFNTETNSIYVYYNEMQANGPSSSSLCKSMPLIENSESETDFNSYSLFENVFDVISIGSTTGLYANSLVSNFIPGQMRVGDIDSNGFPDILITKTTPDGNPSTTILVNTECTTQDSASPTSEQDTKNEDCKKRTFDTSHDYTTLTDQIDTSLYAFFLDFDDNGREDIILVGMGTSGKTVARAFYNNYARDSYYITATSYTSSSSSFGSKVYGSTYRGIYTTLQDSNKVFVSFQNVRNSYGALEAPVATFAIGRSNNYIEDFTATYPIQKYTKAGGKDKLSVEVNTWTPIIPNSHLLVDLSAKTANKWGIKLLINPTDSFILVGIILTLILIIIGGIIIYIHRQEKKEDDKERNPGLDFF</sequence>
<dbReference type="PANTHER" id="PTHR13412:SF0">
    <property type="entry name" value="T-CELL IMMUNOMODULATORY PROTEIN"/>
    <property type="match status" value="1"/>
</dbReference>
<evidence type="ECO:0000256" key="6">
    <source>
        <dbReference type="ARBA" id="ARBA00023180"/>
    </source>
</evidence>
<dbReference type="InterPro" id="IPR057089">
    <property type="entry name" value="C2_TIP"/>
</dbReference>
<feature type="domain" description="T-cell immunomodulatory protein TIP C2" evidence="9">
    <location>
        <begin position="532"/>
        <end position="637"/>
    </location>
</feature>
<dbReference type="Pfam" id="PF23122">
    <property type="entry name" value="C2_ITFG1"/>
    <property type="match status" value="1"/>
</dbReference>
<evidence type="ECO:0000259" key="9">
    <source>
        <dbReference type="Pfam" id="PF23122"/>
    </source>
</evidence>
<evidence type="ECO:0000313" key="11">
    <source>
        <dbReference type="Proteomes" id="UP001295684"/>
    </source>
</evidence>
<gene>
    <name evidence="10" type="ORF">ECRASSUSDP1_LOCUS29170</name>
</gene>
<evidence type="ECO:0000256" key="4">
    <source>
        <dbReference type="ARBA" id="ARBA00022989"/>
    </source>
</evidence>
<evidence type="ECO:0000256" key="3">
    <source>
        <dbReference type="ARBA" id="ARBA00022692"/>
    </source>
</evidence>
<evidence type="ECO:0000256" key="1">
    <source>
        <dbReference type="ARBA" id="ARBA00004479"/>
    </source>
</evidence>
<dbReference type="AlphaFoldDB" id="A0AAD1YAF0"/>
<evidence type="ECO:0000256" key="2">
    <source>
        <dbReference type="ARBA" id="ARBA00006496"/>
    </source>
</evidence>
<comment type="similarity">
    <text evidence="2">Belongs to the TIP family.</text>
</comment>